<dbReference type="RefSeq" id="WP_066217577.1">
    <property type="nucleotide sequence ID" value="NZ_FNSN01000004.1"/>
</dbReference>
<dbReference type="Gene3D" id="3.90.320.10">
    <property type="match status" value="1"/>
</dbReference>
<name>A0A1H4WC24_9MICC</name>
<dbReference type="Pfam" id="PF09588">
    <property type="entry name" value="YqaJ"/>
    <property type="match status" value="1"/>
</dbReference>
<reference evidence="2 4" key="1">
    <citation type="submission" date="2016-10" db="EMBL/GenBank/DDBJ databases">
        <authorList>
            <person name="de Groot N.N."/>
        </authorList>
    </citation>
    <scope>NUCLEOTIDE SEQUENCE [LARGE SCALE GENOMIC DNA]</scope>
    <source>
        <strain evidence="2 4">DSM 10495</strain>
    </source>
</reference>
<keyword evidence="4" id="KW-1185">Reference proteome</keyword>
<gene>
    <name evidence="2" type="ORF">SAMN04489745_3465</name>
    <name evidence="3" type="ORF">SAMN04489745_3539</name>
</gene>
<dbReference type="EMBL" id="FNSN01000004">
    <property type="protein sequence ID" value="SEC90171.1"/>
    <property type="molecule type" value="Genomic_DNA"/>
</dbReference>
<evidence type="ECO:0000313" key="4">
    <source>
        <dbReference type="Proteomes" id="UP000182652"/>
    </source>
</evidence>
<dbReference type="AlphaFoldDB" id="A0A1H4WC24"/>
<dbReference type="SUPFAM" id="SSF52980">
    <property type="entry name" value="Restriction endonuclease-like"/>
    <property type="match status" value="1"/>
</dbReference>
<feature type="domain" description="YqaJ viral recombinase" evidence="1">
    <location>
        <begin position="15"/>
        <end position="157"/>
    </location>
</feature>
<evidence type="ECO:0000313" key="3">
    <source>
        <dbReference type="EMBL" id="SEC95483.1"/>
    </source>
</evidence>
<evidence type="ECO:0000313" key="2">
    <source>
        <dbReference type="EMBL" id="SEC90171.1"/>
    </source>
</evidence>
<dbReference type="InterPro" id="IPR051703">
    <property type="entry name" value="NF-kappa-B_Signaling_Reg"/>
</dbReference>
<dbReference type="EMBL" id="FNSN01000006">
    <property type="protein sequence ID" value="SEC95483.1"/>
    <property type="molecule type" value="Genomic_DNA"/>
</dbReference>
<sequence length="233" mass="25827">MTLTIYNNLEQGADEWLQARCGILTASVIGQLITPSLGIADNETSRRLIRKLAAERITGHPITTYPTKAMQRGTLLEPWARDAYAEHAGVTVDEVGFMRIDTEGGSLGYSPDGLVGDDGLIEIKCPGPDTHFQTVVDNKVPDEHWGQLQAGLLVSGRTWIDFVSFCPGANTFVRRVEPSPAWRATLITAFVAAEERITDALNYYQANVKRYSLPAAKWFDPFEEDQITLERSI</sequence>
<dbReference type="Proteomes" id="UP000182652">
    <property type="component" value="Unassembled WGS sequence"/>
</dbReference>
<dbReference type="CDD" id="cd22343">
    <property type="entry name" value="PDDEXK_lambda_exonuclease-like"/>
    <property type="match status" value="1"/>
</dbReference>
<dbReference type="STRING" id="156980.SAMN04489745_3465"/>
<dbReference type="PANTHER" id="PTHR46609:SF8">
    <property type="entry name" value="YQAJ VIRAL RECOMBINASE DOMAIN-CONTAINING PROTEIN"/>
    <property type="match status" value="1"/>
</dbReference>
<protein>
    <submittedName>
        <fullName evidence="2">YqaJ-like recombinase domain-containing protein</fullName>
    </submittedName>
</protein>
<proteinExistence type="predicted"/>
<dbReference type="InterPro" id="IPR011604">
    <property type="entry name" value="PDDEXK-like_dom_sf"/>
</dbReference>
<accession>A0A1H4WC24</accession>
<dbReference type="InterPro" id="IPR011335">
    <property type="entry name" value="Restrct_endonuc-II-like"/>
</dbReference>
<evidence type="ECO:0000259" key="1">
    <source>
        <dbReference type="Pfam" id="PF09588"/>
    </source>
</evidence>
<organism evidence="2 4">
    <name type="scientific">Arthrobacter woluwensis</name>
    <dbReference type="NCBI Taxonomy" id="156980"/>
    <lineage>
        <taxon>Bacteria</taxon>
        <taxon>Bacillati</taxon>
        <taxon>Actinomycetota</taxon>
        <taxon>Actinomycetes</taxon>
        <taxon>Micrococcales</taxon>
        <taxon>Micrococcaceae</taxon>
        <taxon>Arthrobacter</taxon>
    </lineage>
</organism>
<dbReference type="InterPro" id="IPR019080">
    <property type="entry name" value="YqaJ_viral_recombinase"/>
</dbReference>
<dbReference type="PANTHER" id="PTHR46609">
    <property type="entry name" value="EXONUCLEASE, PHAGE-TYPE/RECB, C-TERMINAL DOMAIN-CONTAINING PROTEIN"/>
    <property type="match status" value="1"/>
</dbReference>